<reference evidence="1" key="1">
    <citation type="journal article" date="2015" name="Nature">
        <title>Complex archaea that bridge the gap between prokaryotes and eukaryotes.</title>
        <authorList>
            <person name="Spang A."/>
            <person name="Saw J.H."/>
            <person name="Jorgensen S.L."/>
            <person name="Zaremba-Niedzwiedzka K."/>
            <person name="Martijn J."/>
            <person name="Lind A.E."/>
            <person name="van Eijk R."/>
            <person name="Schleper C."/>
            <person name="Guy L."/>
            <person name="Ettema T.J."/>
        </authorList>
    </citation>
    <scope>NUCLEOTIDE SEQUENCE</scope>
</reference>
<dbReference type="AlphaFoldDB" id="A0A0F9LYQ6"/>
<proteinExistence type="predicted"/>
<protein>
    <recommendedName>
        <fullName evidence="2">Phage tail tape measure protein domain-containing protein</fullName>
    </recommendedName>
</protein>
<sequence>MLSDLWERIRSTVVEGIGWVGDTWAIRTLGGIGRAAITPIVDLLGEPVAEFVTRLGDAVDAIVHLVLTPIRRAWAPLGLVFASLAGQVKGLASSVYDGFRDVLLVHLPKLRQWVVDNVLRPLWDLVSGLRSWAAQRVSDLWRGVTDLRRWATQHIVDLWRQVSDLRQWVVDNVLRPLWDLVTDLVAFVYGRVLAVVHLVEASWATLLLVARYGPSRLFLLLLPGGLGRLATDLMRATQGSAMEAVEALDDAADRMLRL</sequence>
<accession>A0A0F9LYQ6</accession>
<evidence type="ECO:0008006" key="2">
    <source>
        <dbReference type="Google" id="ProtNLM"/>
    </source>
</evidence>
<name>A0A0F9LYQ6_9ZZZZ</name>
<comment type="caution">
    <text evidence="1">The sequence shown here is derived from an EMBL/GenBank/DDBJ whole genome shotgun (WGS) entry which is preliminary data.</text>
</comment>
<organism evidence="1">
    <name type="scientific">marine sediment metagenome</name>
    <dbReference type="NCBI Taxonomy" id="412755"/>
    <lineage>
        <taxon>unclassified sequences</taxon>
        <taxon>metagenomes</taxon>
        <taxon>ecological metagenomes</taxon>
    </lineage>
</organism>
<gene>
    <name evidence="1" type="ORF">LCGC14_1139360</name>
</gene>
<evidence type="ECO:0000313" key="1">
    <source>
        <dbReference type="EMBL" id="KKN00275.1"/>
    </source>
</evidence>
<dbReference type="EMBL" id="LAZR01005395">
    <property type="protein sequence ID" value="KKN00275.1"/>
    <property type="molecule type" value="Genomic_DNA"/>
</dbReference>